<dbReference type="Proteomes" id="UP000694846">
    <property type="component" value="Unplaced"/>
</dbReference>
<dbReference type="PANTHER" id="PTHR37984:SF5">
    <property type="entry name" value="PROTEIN NYNRIN-LIKE"/>
    <property type="match status" value="1"/>
</dbReference>
<evidence type="ECO:0000256" key="1">
    <source>
        <dbReference type="ARBA" id="ARBA00012493"/>
    </source>
</evidence>
<gene>
    <name evidence="4" type="primary">LOC112693041</name>
</gene>
<dbReference type="RefSeq" id="XP_025423712.1">
    <property type="nucleotide sequence ID" value="XM_025567927.1"/>
</dbReference>
<dbReference type="GO" id="GO:0003676">
    <property type="term" value="F:nucleic acid binding"/>
    <property type="evidence" value="ECO:0007669"/>
    <property type="project" value="InterPro"/>
</dbReference>
<dbReference type="PROSITE" id="PS50994">
    <property type="entry name" value="INTEGRASE"/>
    <property type="match status" value="1"/>
</dbReference>
<dbReference type="Pfam" id="PF17921">
    <property type="entry name" value="Integrase_H2C2"/>
    <property type="match status" value="1"/>
</dbReference>
<dbReference type="EC" id="2.7.7.49" evidence="1"/>
<name>A0A8B8GMX3_9HEMI</name>
<dbReference type="InterPro" id="IPR012337">
    <property type="entry name" value="RNaseH-like_sf"/>
</dbReference>
<keyword evidence="3" id="KW-1185">Reference proteome</keyword>
<dbReference type="InterPro" id="IPR043502">
    <property type="entry name" value="DNA/RNA_pol_sf"/>
</dbReference>
<dbReference type="GO" id="GO:0015074">
    <property type="term" value="P:DNA integration"/>
    <property type="evidence" value="ECO:0007669"/>
    <property type="project" value="InterPro"/>
</dbReference>
<evidence type="ECO:0000313" key="4">
    <source>
        <dbReference type="RefSeq" id="XP_025423712.1"/>
    </source>
</evidence>
<evidence type="ECO:0000259" key="2">
    <source>
        <dbReference type="PROSITE" id="PS50994"/>
    </source>
</evidence>
<proteinExistence type="predicted"/>
<dbReference type="InterPro" id="IPR036397">
    <property type="entry name" value="RNaseH_sf"/>
</dbReference>
<dbReference type="GO" id="GO:0003964">
    <property type="term" value="F:RNA-directed DNA polymerase activity"/>
    <property type="evidence" value="ECO:0007669"/>
    <property type="project" value="UniProtKB-EC"/>
</dbReference>
<dbReference type="GeneID" id="112693041"/>
<dbReference type="Gene3D" id="3.30.70.270">
    <property type="match status" value="1"/>
</dbReference>
<dbReference type="InterPro" id="IPR043128">
    <property type="entry name" value="Rev_trsase/Diguanyl_cyclase"/>
</dbReference>
<feature type="domain" description="Integrase catalytic" evidence="2">
    <location>
        <begin position="235"/>
        <end position="301"/>
    </location>
</feature>
<dbReference type="Gene3D" id="3.10.10.10">
    <property type="entry name" value="HIV Type 1 Reverse Transcriptase, subunit A, domain 1"/>
    <property type="match status" value="1"/>
</dbReference>
<sequence length="301" mass="34922">MVDMEYKNKKEQCNLLIVENGCRTPLGRDLMSLFVENEREHLDKENVIEKVEDAQWGTPLMPVIKPNETVRLCADDKTTINKHLEDYNYPLPKVKELFIALQGGKFFTDGLSRLLLEIKSDENDNEVDYINFVEGMIPLDLLKIKIEIRKDTILSKVYSWIEDGWPEKVEVIIPNKLRIFLLKETPSTHAGIAKMKTLTRSYFWWPGLDKEIESYVKSCEWHEVIEISKINSVYLIDKLKEIFGCFGLLNKIISDNGPQFCSSEFIEFSKQNGIVLYTLPPFHPATNGANENSVKEEYRKH</sequence>
<dbReference type="OrthoDB" id="6611713at2759"/>
<dbReference type="InterPro" id="IPR041588">
    <property type="entry name" value="Integrase_H2C2"/>
</dbReference>
<reference evidence="4" key="1">
    <citation type="submission" date="2025-08" db="UniProtKB">
        <authorList>
            <consortium name="RefSeq"/>
        </authorList>
    </citation>
    <scope>IDENTIFICATION</scope>
    <source>
        <tissue evidence="4">Whole body</tissue>
    </source>
</reference>
<dbReference type="Gene3D" id="3.30.420.10">
    <property type="entry name" value="Ribonuclease H-like superfamily/Ribonuclease H"/>
    <property type="match status" value="1"/>
</dbReference>
<dbReference type="InterPro" id="IPR001584">
    <property type="entry name" value="Integrase_cat-core"/>
</dbReference>
<organism evidence="3 4">
    <name type="scientific">Sipha flava</name>
    <name type="common">yellow sugarcane aphid</name>
    <dbReference type="NCBI Taxonomy" id="143950"/>
    <lineage>
        <taxon>Eukaryota</taxon>
        <taxon>Metazoa</taxon>
        <taxon>Ecdysozoa</taxon>
        <taxon>Arthropoda</taxon>
        <taxon>Hexapoda</taxon>
        <taxon>Insecta</taxon>
        <taxon>Pterygota</taxon>
        <taxon>Neoptera</taxon>
        <taxon>Paraneoptera</taxon>
        <taxon>Hemiptera</taxon>
        <taxon>Sternorrhyncha</taxon>
        <taxon>Aphidomorpha</taxon>
        <taxon>Aphidoidea</taxon>
        <taxon>Aphididae</taxon>
        <taxon>Sipha</taxon>
    </lineage>
</organism>
<dbReference type="SUPFAM" id="SSF53098">
    <property type="entry name" value="Ribonuclease H-like"/>
    <property type="match status" value="1"/>
</dbReference>
<dbReference type="PANTHER" id="PTHR37984">
    <property type="entry name" value="PROTEIN CBG26694"/>
    <property type="match status" value="1"/>
</dbReference>
<dbReference type="AlphaFoldDB" id="A0A8B8GMX3"/>
<dbReference type="InterPro" id="IPR050951">
    <property type="entry name" value="Retrovirus_Pol_polyprotein"/>
</dbReference>
<dbReference type="GO" id="GO:0042575">
    <property type="term" value="C:DNA polymerase complex"/>
    <property type="evidence" value="ECO:0007669"/>
    <property type="project" value="UniProtKB-ARBA"/>
</dbReference>
<protein>
    <recommendedName>
        <fullName evidence="1">RNA-directed DNA polymerase</fullName>
        <ecNumber evidence="1">2.7.7.49</ecNumber>
    </recommendedName>
</protein>
<evidence type="ECO:0000313" key="3">
    <source>
        <dbReference type="Proteomes" id="UP000694846"/>
    </source>
</evidence>
<accession>A0A8B8GMX3</accession>
<dbReference type="Gene3D" id="1.10.340.70">
    <property type="match status" value="1"/>
</dbReference>
<dbReference type="SUPFAM" id="SSF56672">
    <property type="entry name" value="DNA/RNA polymerases"/>
    <property type="match status" value="1"/>
</dbReference>